<dbReference type="Pfam" id="PF12680">
    <property type="entry name" value="SnoaL_2"/>
    <property type="match status" value="1"/>
</dbReference>
<protein>
    <submittedName>
        <fullName evidence="2">Nuclear transport factor 2 family protein</fullName>
    </submittedName>
</protein>
<keyword evidence="3" id="KW-1185">Reference proteome</keyword>
<dbReference type="InterPro" id="IPR037401">
    <property type="entry name" value="SnoaL-like"/>
</dbReference>
<name>A0ABT6WX97_9ACTN</name>
<organism evidence="2 3">
    <name type="scientific">Actinoplanes sandaracinus</name>
    <dbReference type="NCBI Taxonomy" id="3045177"/>
    <lineage>
        <taxon>Bacteria</taxon>
        <taxon>Bacillati</taxon>
        <taxon>Actinomycetota</taxon>
        <taxon>Actinomycetes</taxon>
        <taxon>Micromonosporales</taxon>
        <taxon>Micromonosporaceae</taxon>
        <taxon>Actinoplanes</taxon>
    </lineage>
</organism>
<dbReference type="Proteomes" id="UP001241758">
    <property type="component" value="Unassembled WGS sequence"/>
</dbReference>
<feature type="domain" description="SnoaL-like" evidence="1">
    <location>
        <begin position="8"/>
        <end position="111"/>
    </location>
</feature>
<proteinExistence type="predicted"/>
<dbReference type="RefSeq" id="WP_282765605.1">
    <property type="nucleotide sequence ID" value="NZ_JASCTH010000031.1"/>
</dbReference>
<sequence>MSDFAGIVDDYLAVWNEPDADARAVRIAEMFAAEAAYTDPMAAVTGHEGISALIGGARAQFPGMVFSSGGTVDAHHDIARFTWHLAPPGAVEPLVVGFDVIRVDGAGRIADVLGFLDRVPQA</sequence>
<dbReference type="Gene3D" id="3.10.450.50">
    <property type="match status" value="1"/>
</dbReference>
<accession>A0ABT6WX97</accession>
<comment type="caution">
    <text evidence="2">The sequence shown here is derived from an EMBL/GenBank/DDBJ whole genome shotgun (WGS) entry which is preliminary data.</text>
</comment>
<dbReference type="EMBL" id="JASCTH010000031">
    <property type="protein sequence ID" value="MDI6104255.1"/>
    <property type="molecule type" value="Genomic_DNA"/>
</dbReference>
<evidence type="ECO:0000313" key="2">
    <source>
        <dbReference type="EMBL" id="MDI6104255.1"/>
    </source>
</evidence>
<dbReference type="InterPro" id="IPR032710">
    <property type="entry name" value="NTF2-like_dom_sf"/>
</dbReference>
<dbReference type="SUPFAM" id="SSF54427">
    <property type="entry name" value="NTF2-like"/>
    <property type="match status" value="1"/>
</dbReference>
<gene>
    <name evidence="2" type="ORF">QLQ12_37255</name>
</gene>
<evidence type="ECO:0000313" key="3">
    <source>
        <dbReference type="Proteomes" id="UP001241758"/>
    </source>
</evidence>
<evidence type="ECO:0000259" key="1">
    <source>
        <dbReference type="Pfam" id="PF12680"/>
    </source>
</evidence>
<reference evidence="2 3" key="1">
    <citation type="submission" date="2023-05" db="EMBL/GenBank/DDBJ databases">
        <title>Actinoplanes sp. NEAU-A12 genome sequencing.</title>
        <authorList>
            <person name="Wang Z.-S."/>
        </authorList>
    </citation>
    <scope>NUCLEOTIDE SEQUENCE [LARGE SCALE GENOMIC DNA]</scope>
    <source>
        <strain evidence="2 3">NEAU-A12</strain>
    </source>
</reference>